<dbReference type="Gene3D" id="3.40.630.30">
    <property type="match status" value="1"/>
</dbReference>
<reference evidence="1" key="1">
    <citation type="journal article" date="2021" name="PeerJ">
        <title>Extensive microbial diversity within the chicken gut microbiome revealed by metagenomics and culture.</title>
        <authorList>
            <person name="Gilroy R."/>
            <person name="Ravi A."/>
            <person name="Getino M."/>
            <person name="Pursley I."/>
            <person name="Horton D.L."/>
            <person name="Alikhan N.F."/>
            <person name="Baker D."/>
            <person name="Gharbi K."/>
            <person name="Hall N."/>
            <person name="Watson M."/>
            <person name="Adriaenssens E.M."/>
            <person name="Foster-Nyarko E."/>
            <person name="Jarju S."/>
            <person name="Secka A."/>
            <person name="Antonio M."/>
            <person name="Oren A."/>
            <person name="Chaudhuri R.R."/>
            <person name="La Ragione R."/>
            <person name="Hildebrand F."/>
            <person name="Pallen M.J."/>
        </authorList>
    </citation>
    <scope>NUCLEOTIDE SEQUENCE</scope>
    <source>
        <strain evidence="1">ChiHecec1B25-7008</strain>
    </source>
</reference>
<feature type="non-terminal residue" evidence="1">
    <location>
        <position position="148"/>
    </location>
</feature>
<dbReference type="AlphaFoldDB" id="A0A9D2KRQ2"/>
<organism evidence="1 2">
    <name type="scientific">Candidatus Bacteroides intestinavium</name>
    <dbReference type="NCBI Taxonomy" id="2838469"/>
    <lineage>
        <taxon>Bacteria</taxon>
        <taxon>Pseudomonadati</taxon>
        <taxon>Bacteroidota</taxon>
        <taxon>Bacteroidia</taxon>
        <taxon>Bacteroidales</taxon>
        <taxon>Bacteroidaceae</taxon>
        <taxon>Bacteroides</taxon>
    </lineage>
</organism>
<dbReference type="InterPro" id="IPR016181">
    <property type="entry name" value="Acyl_CoA_acyltransferase"/>
</dbReference>
<comment type="caution">
    <text evidence="1">The sequence shown here is derived from an EMBL/GenBank/DDBJ whole genome shotgun (WGS) entry which is preliminary data.</text>
</comment>
<dbReference type="Proteomes" id="UP000823860">
    <property type="component" value="Unassembled WGS sequence"/>
</dbReference>
<proteinExistence type="predicted"/>
<name>A0A9D2KRQ2_9BACE</name>
<evidence type="ECO:0000313" key="2">
    <source>
        <dbReference type="Proteomes" id="UP000823860"/>
    </source>
</evidence>
<gene>
    <name evidence="1" type="ORF">H9785_00635</name>
</gene>
<dbReference type="EMBL" id="DWZE01000008">
    <property type="protein sequence ID" value="HJA82472.1"/>
    <property type="molecule type" value="Genomic_DNA"/>
</dbReference>
<sequence length="148" mass="17034">MVQISKSTLTDLPVLMDLYEQGKRIMRRNGNMHQWTKGYPTEEVVKQDIARGNSYLCLDKDGRPVGTFAFIVGRDPTYARIYDGQWLDDMQPYGTIHRLAGREDARGVAAACFDWCGTQLPNLRADTHRDNRIMQHILQKHGFRYCGI</sequence>
<dbReference type="SUPFAM" id="SSF55729">
    <property type="entry name" value="Acyl-CoA N-acyltransferases (Nat)"/>
    <property type="match status" value="1"/>
</dbReference>
<protein>
    <submittedName>
        <fullName evidence="1">GNAT family N-acetyltransferase</fullName>
    </submittedName>
</protein>
<reference evidence="1" key="2">
    <citation type="submission" date="2021-04" db="EMBL/GenBank/DDBJ databases">
        <authorList>
            <person name="Gilroy R."/>
        </authorList>
    </citation>
    <scope>NUCLEOTIDE SEQUENCE</scope>
    <source>
        <strain evidence="1">ChiHecec1B25-7008</strain>
    </source>
</reference>
<accession>A0A9D2KRQ2</accession>
<evidence type="ECO:0000313" key="1">
    <source>
        <dbReference type="EMBL" id="HJA82472.1"/>
    </source>
</evidence>